<reference evidence="1 2" key="1">
    <citation type="submission" date="2018-03" db="EMBL/GenBank/DDBJ databases">
        <authorList>
            <person name="Guldener U."/>
        </authorList>
    </citation>
    <scope>NUCLEOTIDE SEQUENCE [LARGE SCALE GENOMIC DNA]</scope>
    <source>
        <strain evidence="1 2">DAOM196992</strain>
    </source>
</reference>
<dbReference type="EMBL" id="OOIP01000030">
    <property type="protein sequence ID" value="SPO41656.1"/>
    <property type="molecule type" value="Genomic_DNA"/>
</dbReference>
<dbReference type="Proteomes" id="UP000323386">
    <property type="component" value="Unassembled WGS sequence"/>
</dbReference>
<accession>A0A5C3FBZ5</accession>
<keyword evidence="2" id="KW-1185">Reference proteome</keyword>
<evidence type="ECO:0000313" key="2">
    <source>
        <dbReference type="Proteomes" id="UP000323386"/>
    </source>
</evidence>
<proteinExistence type="predicted"/>
<organism evidence="1 2">
    <name type="scientific">Pseudozyma flocculosa</name>
    <dbReference type="NCBI Taxonomy" id="84751"/>
    <lineage>
        <taxon>Eukaryota</taxon>
        <taxon>Fungi</taxon>
        <taxon>Dikarya</taxon>
        <taxon>Basidiomycota</taxon>
        <taxon>Ustilaginomycotina</taxon>
        <taxon>Ustilaginomycetes</taxon>
        <taxon>Ustilaginales</taxon>
        <taxon>Ustilaginaceae</taxon>
        <taxon>Pseudozyma</taxon>
    </lineage>
</organism>
<sequence>MVHCCKQCFGLFPCKSLSCNGRCLGCTANYLARNLVNVTEARWRALMLDYDRRRTGDAITFDTALVPHGPFPARARLDRIPVETFTNALIDSTMATLAAFYGVRDFFPNKGLGKGWSGLSGQLNAAKAFSPTVNLVELSVIRQGILVPQRHSVATCEMVPLHHNIFKGSSLQAVPHHATANVGAASSSCMPVEPECLHILLIHQQAGEADQNKIMLA</sequence>
<protein>
    <submittedName>
        <fullName evidence="1">Uncharacterized protein</fullName>
    </submittedName>
</protein>
<dbReference type="AlphaFoldDB" id="A0A5C3FBZ5"/>
<evidence type="ECO:0000313" key="1">
    <source>
        <dbReference type="EMBL" id="SPO41656.1"/>
    </source>
</evidence>
<gene>
    <name evidence="1" type="ORF">PSFLO_07138</name>
</gene>
<name>A0A5C3FBZ5_9BASI</name>